<sequence length="320" mass="36759">MPPPNENETYAGRTFKDSNKIYRLPGDQAELERLSLQHQLLRGILGALYPCDASEINDVLQVPSPPDGRRPQVLDVGSGSGLWAMQMAMEFPHANIVGVDINESRPAHIPQNCTFETGDITRGLSRYYNSFDLVHCRCMTGAVREYPVLVRELWKCLRPGGMVVTGEGDLQVYNEQKVLAEFRKDNDDDPTHSWLARLLHEVLSLNKRRSATSIGWQLKEILQDDGGFEDVNYKRRYAPIGWAGDGSIEQGEHVGRMMRKNCYDFVRAWRPLLLMNGFPAEQVDMWIHNIDVELHNPTVLRQYNVWHYAWAYKRDDAMRQ</sequence>
<protein>
    <submittedName>
        <fullName evidence="2">S-adenosyl-L-methionine-dependent methyltransferase</fullName>
    </submittedName>
</protein>
<dbReference type="GO" id="GO:0032259">
    <property type="term" value="P:methylation"/>
    <property type="evidence" value="ECO:0007669"/>
    <property type="project" value="UniProtKB-KW"/>
</dbReference>
<feature type="domain" description="Methyltransferase" evidence="1">
    <location>
        <begin position="73"/>
        <end position="161"/>
    </location>
</feature>
<dbReference type="Gene3D" id="3.40.50.150">
    <property type="entry name" value="Vaccinia Virus protein VP39"/>
    <property type="match status" value="1"/>
</dbReference>
<dbReference type="EMBL" id="KV426127">
    <property type="protein sequence ID" value="KZV87388.1"/>
    <property type="molecule type" value="Genomic_DNA"/>
</dbReference>
<dbReference type="STRING" id="1314781.A0A165EP57"/>
<dbReference type="Proteomes" id="UP000077266">
    <property type="component" value="Unassembled WGS sequence"/>
</dbReference>
<gene>
    <name evidence="2" type="ORF">EXIGLDRAFT_723759</name>
</gene>
<dbReference type="InterPro" id="IPR041698">
    <property type="entry name" value="Methyltransf_25"/>
</dbReference>
<accession>A0A165EP57</accession>
<dbReference type="PANTHER" id="PTHR43591">
    <property type="entry name" value="METHYLTRANSFERASE"/>
    <property type="match status" value="1"/>
</dbReference>
<evidence type="ECO:0000259" key="1">
    <source>
        <dbReference type="Pfam" id="PF13649"/>
    </source>
</evidence>
<keyword evidence="3" id="KW-1185">Reference proteome</keyword>
<name>A0A165EP57_EXIGL</name>
<reference evidence="2 3" key="1">
    <citation type="journal article" date="2016" name="Mol. Biol. Evol.">
        <title>Comparative Genomics of Early-Diverging Mushroom-Forming Fungi Provides Insights into the Origins of Lignocellulose Decay Capabilities.</title>
        <authorList>
            <person name="Nagy L.G."/>
            <person name="Riley R."/>
            <person name="Tritt A."/>
            <person name="Adam C."/>
            <person name="Daum C."/>
            <person name="Floudas D."/>
            <person name="Sun H."/>
            <person name="Yadav J.S."/>
            <person name="Pangilinan J."/>
            <person name="Larsson K.H."/>
            <person name="Matsuura K."/>
            <person name="Barry K."/>
            <person name="Labutti K."/>
            <person name="Kuo R."/>
            <person name="Ohm R.A."/>
            <person name="Bhattacharya S.S."/>
            <person name="Shirouzu T."/>
            <person name="Yoshinaga Y."/>
            <person name="Martin F.M."/>
            <person name="Grigoriev I.V."/>
            <person name="Hibbett D.S."/>
        </authorList>
    </citation>
    <scope>NUCLEOTIDE SEQUENCE [LARGE SCALE GENOMIC DNA]</scope>
    <source>
        <strain evidence="2 3">HHB12029</strain>
    </source>
</reference>
<evidence type="ECO:0000313" key="2">
    <source>
        <dbReference type="EMBL" id="KZV87388.1"/>
    </source>
</evidence>
<dbReference type="SUPFAM" id="SSF53335">
    <property type="entry name" value="S-adenosyl-L-methionine-dependent methyltransferases"/>
    <property type="match status" value="1"/>
</dbReference>
<organism evidence="2 3">
    <name type="scientific">Exidia glandulosa HHB12029</name>
    <dbReference type="NCBI Taxonomy" id="1314781"/>
    <lineage>
        <taxon>Eukaryota</taxon>
        <taxon>Fungi</taxon>
        <taxon>Dikarya</taxon>
        <taxon>Basidiomycota</taxon>
        <taxon>Agaricomycotina</taxon>
        <taxon>Agaricomycetes</taxon>
        <taxon>Auriculariales</taxon>
        <taxon>Exidiaceae</taxon>
        <taxon>Exidia</taxon>
    </lineage>
</organism>
<keyword evidence="2" id="KW-0489">Methyltransferase</keyword>
<dbReference type="PANTHER" id="PTHR43591:SF24">
    <property type="entry name" value="2-METHOXY-6-POLYPRENYL-1,4-BENZOQUINOL METHYLASE, MITOCHONDRIAL"/>
    <property type="match status" value="1"/>
</dbReference>
<dbReference type="GO" id="GO:0008168">
    <property type="term" value="F:methyltransferase activity"/>
    <property type="evidence" value="ECO:0007669"/>
    <property type="project" value="UniProtKB-KW"/>
</dbReference>
<dbReference type="CDD" id="cd02440">
    <property type="entry name" value="AdoMet_MTases"/>
    <property type="match status" value="1"/>
</dbReference>
<dbReference type="InterPro" id="IPR029063">
    <property type="entry name" value="SAM-dependent_MTases_sf"/>
</dbReference>
<keyword evidence="2" id="KW-0808">Transferase</keyword>
<proteinExistence type="predicted"/>
<dbReference type="OrthoDB" id="2013972at2759"/>
<dbReference type="Pfam" id="PF13649">
    <property type="entry name" value="Methyltransf_25"/>
    <property type="match status" value="1"/>
</dbReference>
<dbReference type="InParanoid" id="A0A165EP57"/>
<evidence type="ECO:0000313" key="3">
    <source>
        <dbReference type="Proteomes" id="UP000077266"/>
    </source>
</evidence>
<dbReference type="AlphaFoldDB" id="A0A165EP57"/>